<dbReference type="GO" id="GO:0006355">
    <property type="term" value="P:regulation of DNA-templated transcription"/>
    <property type="evidence" value="ECO:0007669"/>
    <property type="project" value="TreeGrafter"/>
</dbReference>
<dbReference type="InterPro" id="IPR005158">
    <property type="entry name" value="BTAD"/>
</dbReference>
<dbReference type="RefSeq" id="WP_171679031.1">
    <property type="nucleotide sequence ID" value="NZ_BAAAGT010000024.1"/>
</dbReference>
<dbReference type="Gene3D" id="1.10.10.10">
    <property type="entry name" value="Winged helix-like DNA-binding domain superfamily/Winged helix DNA-binding domain"/>
    <property type="match status" value="1"/>
</dbReference>
<evidence type="ECO:0000313" key="6">
    <source>
        <dbReference type="EMBL" id="NOL45732.1"/>
    </source>
</evidence>
<proteinExistence type="predicted"/>
<evidence type="ECO:0000313" key="7">
    <source>
        <dbReference type="Proteomes" id="UP000534306"/>
    </source>
</evidence>
<dbReference type="SMART" id="SM01043">
    <property type="entry name" value="BTAD"/>
    <property type="match status" value="1"/>
</dbReference>
<protein>
    <submittedName>
        <fullName evidence="5">DNA-binding SARP family transcriptional activator</fullName>
    </submittedName>
</protein>
<dbReference type="InterPro" id="IPR011990">
    <property type="entry name" value="TPR-like_helical_dom_sf"/>
</dbReference>
<keyword evidence="3" id="KW-0812">Transmembrane</keyword>
<dbReference type="PANTHER" id="PTHR35807:SF1">
    <property type="entry name" value="TRANSCRIPTIONAL REGULATOR REDD"/>
    <property type="match status" value="1"/>
</dbReference>
<dbReference type="PANTHER" id="PTHR35807">
    <property type="entry name" value="TRANSCRIPTIONAL REGULATOR REDD-RELATED"/>
    <property type="match status" value="1"/>
</dbReference>
<dbReference type="InterPro" id="IPR036388">
    <property type="entry name" value="WH-like_DNA-bd_sf"/>
</dbReference>
<evidence type="ECO:0000313" key="8">
    <source>
        <dbReference type="Proteomes" id="UP000553957"/>
    </source>
</evidence>
<dbReference type="AlphaFoldDB" id="A0A7Y4L9G8"/>
<reference evidence="5 8" key="2">
    <citation type="submission" date="2020-08" db="EMBL/GenBank/DDBJ databases">
        <title>Sequencing the genomes of 1000 actinobacteria strains.</title>
        <authorList>
            <person name="Klenk H.-P."/>
        </authorList>
    </citation>
    <scope>NUCLEOTIDE SEQUENCE [LARGE SCALE GENOMIC DNA]</scope>
    <source>
        <strain evidence="5 8">DSM 15626</strain>
    </source>
</reference>
<accession>A0A7Y4L9G8</accession>
<comment type="caution">
    <text evidence="6">The sequence shown here is derived from an EMBL/GenBank/DDBJ whole genome shotgun (WGS) entry which is preliminary data.</text>
</comment>
<keyword evidence="3" id="KW-1133">Transmembrane helix</keyword>
<sequence length="426" mass="46508">MERRVLGALLTAPNEPVAAADLLAAAWPDGGPEDASEQLSEAIDVLRDLVDPHRFPGADGNLIHLSGDRYMLCADRADVDSFGFDDAVLSARAARGRGDLEAAGDELRAGLGRWRGALLEGFDGAFFAAVRERFEDVRLQAFEALYEVELERGLHHEILPDLAQQVAAHPLREGYRKTFLLALYRTDRKQDALNQYAELRKRLQRMENRSPSADVRELARRIAVDDPTLLPESEQPVPVPRAKPKRYLDHVPLPPPGGPFQFSQPHPLPAVQLPPTAVHVPQPPPHPVAPVLPLPPAAAPLVVAPQPFQVHNPLAAAAVLHPSPPARRALPDQRRRFALKAGAVVLSWATLGVAPAIIAGVMAYRRRKWWHLVPAPLYLAGSTAFFLPEEATGWPLVGYYVIMHLASAHMMISVAPRSVGGPGQNP</sequence>
<dbReference type="GO" id="GO:0003677">
    <property type="term" value="F:DNA binding"/>
    <property type="evidence" value="ECO:0007669"/>
    <property type="project" value="UniProtKB-KW"/>
</dbReference>
<evidence type="ECO:0000256" key="1">
    <source>
        <dbReference type="ARBA" id="ARBA00023015"/>
    </source>
</evidence>
<name>A0A7Y4L9G8_9ACTN</name>
<dbReference type="EMBL" id="JABJRC010000016">
    <property type="protein sequence ID" value="NOL45732.1"/>
    <property type="molecule type" value="Genomic_DNA"/>
</dbReference>
<dbReference type="CDD" id="cd15831">
    <property type="entry name" value="BTAD"/>
    <property type="match status" value="1"/>
</dbReference>
<evidence type="ECO:0000256" key="2">
    <source>
        <dbReference type="ARBA" id="ARBA00023163"/>
    </source>
</evidence>
<reference evidence="6 7" key="1">
    <citation type="submission" date="2020-05" db="EMBL/GenBank/DDBJ databases">
        <title>Genome sequence of Kribbella sandramycini ATCC 39419.</title>
        <authorList>
            <person name="Maclea K.S."/>
            <person name="Fair J.L."/>
        </authorList>
    </citation>
    <scope>NUCLEOTIDE SEQUENCE [LARGE SCALE GENOMIC DNA]</scope>
    <source>
        <strain evidence="6 7">ATCC 39419</strain>
    </source>
</reference>
<dbReference type="Pfam" id="PF03704">
    <property type="entry name" value="BTAD"/>
    <property type="match status" value="1"/>
</dbReference>
<evidence type="ECO:0000259" key="4">
    <source>
        <dbReference type="SMART" id="SM01043"/>
    </source>
</evidence>
<dbReference type="Proteomes" id="UP000553957">
    <property type="component" value="Unassembled WGS sequence"/>
</dbReference>
<keyword evidence="2" id="KW-0804">Transcription</keyword>
<dbReference type="EMBL" id="JACHKF010000001">
    <property type="protein sequence ID" value="MBB6567194.1"/>
    <property type="molecule type" value="Genomic_DNA"/>
</dbReference>
<feature type="domain" description="Bacterial transcriptional activator" evidence="4">
    <location>
        <begin position="79"/>
        <end position="223"/>
    </location>
</feature>
<keyword evidence="7" id="KW-1185">Reference proteome</keyword>
<organism evidence="6 7">
    <name type="scientific">Kribbella sandramycini</name>
    <dbReference type="NCBI Taxonomy" id="60450"/>
    <lineage>
        <taxon>Bacteria</taxon>
        <taxon>Bacillati</taxon>
        <taxon>Actinomycetota</taxon>
        <taxon>Actinomycetes</taxon>
        <taxon>Propionibacteriales</taxon>
        <taxon>Kribbellaceae</taxon>
        <taxon>Kribbella</taxon>
    </lineage>
</organism>
<feature type="transmembrane region" description="Helical" evidence="3">
    <location>
        <begin position="337"/>
        <end position="362"/>
    </location>
</feature>
<dbReference type="SUPFAM" id="SSF48452">
    <property type="entry name" value="TPR-like"/>
    <property type="match status" value="1"/>
</dbReference>
<dbReference type="Gene3D" id="1.25.40.10">
    <property type="entry name" value="Tetratricopeptide repeat domain"/>
    <property type="match status" value="1"/>
</dbReference>
<gene>
    <name evidence="5" type="ORF">HNR71_002831</name>
    <name evidence="6" type="ORF">HPO96_36360</name>
</gene>
<keyword evidence="3" id="KW-0472">Membrane</keyword>
<keyword evidence="1" id="KW-0805">Transcription regulation</keyword>
<dbReference type="InterPro" id="IPR051677">
    <property type="entry name" value="AfsR-DnrI-RedD_regulator"/>
</dbReference>
<keyword evidence="5" id="KW-0238">DNA-binding</keyword>
<dbReference type="Proteomes" id="UP000534306">
    <property type="component" value="Unassembled WGS sequence"/>
</dbReference>
<evidence type="ECO:0000313" key="5">
    <source>
        <dbReference type="EMBL" id="MBB6567194.1"/>
    </source>
</evidence>
<evidence type="ECO:0000256" key="3">
    <source>
        <dbReference type="SAM" id="Phobius"/>
    </source>
</evidence>